<evidence type="ECO:0000313" key="2">
    <source>
        <dbReference type="Proteomes" id="UP000179934"/>
    </source>
</evidence>
<organism evidence="1 2">
    <name type="scientific">Aeromonas sobria</name>
    <dbReference type="NCBI Taxonomy" id="646"/>
    <lineage>
        <taxon>Bacteria</taxon>
        <taxon>Pseudomonadati</taxon>
        <taxon>Pseudomonadota</taxon>
        <taxon>Gammaproteobacteria</taxon>
        <taxon>Aeromonadales</taxon>
        <taxon>Aeromonadaceae</taxon>
        <taxon>Aeromonas</taxon>
    </lineage>
</organism>
<reference evidence="1 2" key="1">
    <citation type="submission" date="2016-09" db="EMBL/GenBank/DDBJ databases">
        <title>Draft Genome Sequence of Aeromonas sobria Strain 08005, Isolated from Sick Rana catesbeiana.</title>
        <authorList>
            <person name="Yang Q."/>
        </authorList>
    </citation>
    <scope>NUCLEOTIDE SEQUENCE [LARGE SCALE GENOMIC DNA]</scope>
    <source>
        <strain evidence="1 2">08005</strain>
    </source>
</reference>
<accession>A0A1S2CMJ3</accession>
<sequence length="89" mass="9997">MMVARRKAGKLILVGTVELRLVVLWLLAMIGKIKPPIVTPINGFCAHIAQCHLQKLIIQFFLGHNLALTFRAYLLKSVNHIVKLVGAWK</sequence>
<dbReference type="AlphaFoldDB" id="A0A1S2CMJ3"/>
<evidence type="ECO:0000313" key="1">
    <source>
        <dbReference type="EMBL" id="OHY89900.1"/>
    </source>
</evidence>
<name>A0A1S2CMJ3_AERSO</name>
<comment type="caution">
    <text evidence="1">The sequence shown here is derived from an EMBL/GenBank/DDBJ whole genome shotgun (WGS) entry which is preliminary data.</text>
</comment>
<dbReference type="EMBL" id="MKFU01000034">
    <property type="protein sequence ID" value="OHY89900.1"/>
    <property type="molecule type" value="Genomic_DNA"/>
</dbReference>
<gene>
    <name evidence="1" type="ORF">BJD16_06110</name>
</gene>
<proteinExistence type="predicted"/>
<dbReference type="Proteomes" id="UP000179934">
    <property type="component" value="Unassembled WGS sequence"/>
</dbReference>
<protein>
    <submittedName>
        <fullName evidence="1">Uncharacterized protein</fullName>
    </submittedName>
</protein>